<accession>A0A0C9Z5N6</accession>
<dbReference type="InterPro" id="IPR031755">
    <property type="entry name" value="Inhibitor_I66"/>
</dbReference>
<keyword evidence="2" id="KW-1185">Reference proteome</keyword>
<gene>
    <name evidence="1" type="ORF">PISMIDRAFT_14908</name>
</gene>
<dbReference type="Pfam" id="PF16850">
    <property type="entry name" value="Inhibitor_I66"/>
    <property type="match status" value="1"/>
</dbReference>
<dbReference type="AlphaFoldDB" id="A0A0C9Z5N6"/>
<dbReference type="EMBL" id="KN833821">
    <property type="protein sequence ID" value="KIK17752.1"/>
    <property type="molecule type" value="Genomic_DNA"/>
</dbReference>
<sequence length="148" mass="16703">MPNPLKPSKNAVIYSMVDGEPYVGIPPTKPVTVPVRLYARDSVTEAPTFELEKVGERTYLISANGYKTQDQDGLLVGSIEGEAQRWYIEYAEHHDAYLITKENERGVGWIAPADNNEGQIRIGNLIMGPSFPPFYPSIQLFRFRYPPE</sequence>
<evidence type="ECO:0000313" key="2">
    <source>
        <dbReference type="Proteomes" id="UP000054018"/>
    </source>
</evidence>
<dbReference type="OrthoDB" id="3439489at2759"/>
<name>A0A0C9Z5N6_9AGAM</name>
<protein>
    <submittedName>
        <fullName evidence="1">Uncharacterized protein</fullName>
    </submittedName>
</protein>
<dbReference type="Gene3D" id="2.80.10.50">
    <property type="match status" value="1"/>
</dbReference>
<dbReference type="HOGENOM" id="CLU_115968_4_0_1"/>
<dbReference type="Proteomes" id="UP000054018">
    <property type="component" value="Unassembled WGS sequence"/>
</dbReference>
<evidence type="ECO:0000313" key="1">
    <source>
        <dbReference type="EMBL" id="KIK17752.1"/>
    </source>
</evidence>
<reference evidence="1 2" key="1">
    <citation type="submission" date="2014-04" db="EMBL/GenBank/DDBJ databases">
        <authorList>
            <consortium name="DOE Joint Genome Institute"/>
            <person name="Kuo A."/>
            <person name="Kohler A."/>
            <person name="Costa M.D."/>
            <person name="Nagy L.G."/>
            <person name="Floudas D."/>
            <person name="Copeland A."/>
            <person name="Barry K.W."/>
            <person name="Cichocki N."/>
            <person name="Veneault-Fourrey C."/>
            <person name="LaButti K."/>
            <person name="Lindquist E.A."/>
            <person name="Lipzen A."/>
            <person name="Lundell T."/>
            <person name="Morin E."/>
            <person name="Murat C."/>
            <person name="Sun H."/>
            <person name="Tunlid A."/>
            <person name="Henrissat B."/>
            <person name="Grigoriev I.V."/>
            <person name="Hibbett D.S."/>
            <person name="Martin F."/>
            <person name="Nordberg H.P."/>
            <person name="Cantor M.N."/>
            <person name="Hua S.X."/>
        </authorList>
    </citation>
    <scope>NUCLEOTIDE SEQUENCE [LARGE SCALE GENOMIC DNA]</scope>
    <source>
        <strain evidence="1 2">441</strain>
    </source>
</reference>
<organism evidence="1 2">
    <name type="scientific">Pisolithus microcarpus 441</name>
    <dbReference type="NCBI Taxonomy" id="765257"/>
    <lineage>
        <taxon>Eukaryota</taxon>
        <taxon>Fungi</taxon>
        <taxon>Dikarya</taxon>
        <taxon>Basidiomycota</taxon>
        <taxon>Agaricomycotina</taxon>
        <taxon>Agaricomycetes</taxon>
        <taxon>Agaricomycetidae</taxon>
        <taxon>Boletales</taxon>
        <taxon>Sclerodermatineae</taxon>
        <taxon>Pisolithaceae</taxon>
        <taxon>Pisolithus</taxon>
    </lineage>
</organism>
<dbReference type="GO" id="GO:0004867">
    <property type="term" value="F:serine-type endopeptidase inhibitor activity"/>
    <property type="evidence" value="ECO:0007669"/>
    <property type="project" value="InterPro"/>
</dbReference>
<reference evidence="2" key="2">
    <citation type="submission" date="2015-01" db="EMBL/GenBank/DDBJ databases">
        <title>Evolutionary Origins and Diversification of the Mycorrhizal Mutualists.</title>
        <authorList>
            <consortium name="DOE Joint Genome Institute"/>
            <consortium name="Mycorrhizal Genomics Consortium"/>
            <person name="Kohler A."/>
            <person name="Kuo A."/>
            <person name="Nagy L.G."/>
            <person name="Floudas D."/>
            <person name="Copeland A."/>
            <person name="Barry K.W."/>
            <person name="Cichocki N."/>
            <person name="Veneault-Fourrey C."/>
            <person name="LaButti K."/>
            <person name="Lindquist E.A."/>
            <person name="Lipzen A."/>
            <person name="Lundell T."/>
            <person name="Morin E."/>
            <person name="Murat C."/>
            <person name="Riley R."/>
            <person name="Ohm R."/>
            <person name="Sun H."/>
            <person name="Tunlid A."/>
            <person name="Henrissat B."/>
            <person name="Grigoriev I.V."/>
            <person name="Hibbett D.S."/>
            <person name="Martin F."/>
        </authorList>
    </citation>
    <scope>NUCLEOTIDE SEQUENCE [LARGE SCALE GENOMIC DNA]</scope>
    <source>
        <strain evidence="2">441</strain>
    </source>
</reference>
<dbReference type="CDD" id="cd23428">
    <property type="entry name" value="beta-trefoil_Ricin_SPI"/>
    <property type="match status" value="1"/>
</dbReference>
<proteinExistence type="predicted"/>